<proteinExistence type="inferred from homology"/>
<dbReference type="Gene3D" id="3.30.1370.50">
    <property type="entry name" value="R3H-like domain"/>
    <property type="match status" value="1"/>
</dbReference>
<dbReference type="GO" id="GO:0008360">
    <property type="term" value="P:regulation of cell shape"/>
    <property type="evidence" value="ECO:0007669"/>
    <property type="project" value="UniProtKB-KW"/>
</dbReference>
<dbReference type="Proteomes" id="UP000002415">
    <property type="component" value="Chromosome"/>
</dbReference>
<protein>
    <recommendedName>
        <fullName evidence="6">RNA-binding protein KhpB</fullName>
    </recommendedName>
    <alternativeName>
        <fullName evidence="6">RNA-binding protein EloR</fullName>
    </alternativeName>
</protein>
<keyword evidence="4 6" id="KW-0143">Chaperone</keyword>
<dbReference type="EMBL" id="CP000771">
    <property type="protein sequence ID" value="ABS60886.1"/>
    <property type="molecule type" value="Genomic_DNA"/>
</dbReference>
<dbReference type="PROSITE" id="PS51061">
    <property type="entry name" value="R3H"/>
    <property type="match status" value="1"/>
</dbReference>
<comment type="subcellular location">
    <subcellularLocation>
        <location evidence="6">Cytoplasm</location>
    </subcellularLocation>
</comment>
<dbReference type="InterPro" id="IPR039247">
    <property type="entry name" value="KhpB"/>
</dbReference>
<dbReference type="InterPro" id="IPR038008">
    <property type="entry name" value="Jag_KH"/>
</dbReference>
<dbReference type="InterPro" id="IPR015946">
    <property type="entry name" value="KH_dom-like_a/b"/>
</dbReference>
<dbReference type="SMART" id="SM00393">
    <property type="entry name" value="R3H"/>
    <property type="match status" value="1"/>
</dbReference>
<dbReference type="eggNOG" id="COG1847">
    <property type="taxonomic scope" value="Bacteria"/>
</dbReference>
<keyword evidence="2 6" id="KW-0694">RNA-binding</keyword>
<comment type="subunit">
    <text evidence="6">Forms a complex with KhpA.</text>
</comment>
<dbReference type="CDD" id="cd02644">
    <property type="entry name" value="R3H_jag"/>
    <property type="match status" value="1"/>
</dbReference>
<evidence type="ECO:0000256" key="5">
    <source>
        <dbReference type="ARBA" id="ARBA00023316"/>
    </source>
</evidence>
<dbReference type="NCBIfam" id="NF041568">
    <property type="entry name" value="Jag_EloR"/>
    <property type="match status" value="1"/>
</dbReference>
<evidence type="ECO:0000256" key="4">
    <source>
        <dbReference type="ARBA" id="ARBA00023186"/>
    </source>
</evidence>
<evidence type="ECO:0000256" key="1">
    <source>
        <dbReference type="ARBA" id="ARBA00022490"/>
    </source>
</evidence>
<dbReference type="InterPro" id="IPR036867">
    <property type="entry name" value="R3H_dom_sf"/>
</dbReference>
<dbReference type="InterPro" id="IPR001374">
    <property type="entry name" value="R3H_dom"/>
</dbReference>
<dbReference type="RefSeq" id="WP_011994200.1">
    <property type="nucleotide sequence ID" value="NC_009718.1"/>
</dbReference>
<dbReference type="STRING" id="381764.Fnod_1037"/>
<accession>A7HLV3</accession>
<comment type="caution">
    <text evidence="6">Lacks conserved residue(s) required for the propagation of feature annotation.</text>
</comment>
<dbReference type="InterPro" id="IPR032782">
    <property type="entry name" value="KhpB_N"/>
</dbReference>
<dbReference type="Pfam" id="PF14804">
    <property type="entry name" value="Jag_N"/>
    <property type="match status" value="1"/>
</dbReference>
<dbReference type="InterPro" id="IPR034079">
    <property type="entry name" value="R3H_KhpB"/>
</dbReference>
<reference evidence="8 9" key="2">
    <citation type="journal article" date="2009" name="Proc. Natl. Acad. Sci. U.S.A.">
        <title>On the chimeric nature, thermophilic origin, and phylogenetic placement of the Thermotogales.</title>
        <authorList>
            <person name="Zhaxybayeva O."/>
            <person name="Swithers K.S."/>
            <person name="Lapierre P."/>
            <person name="Fournier G.P."/>
            <person name="Bickhart D.M."/>
            <person name="DeBoy R.T."/>
            <person name="Nelson K.E."/>
            <person name="Nesbo C.L."/>
            <person name="Doolittle W.F."/>
            <person name="Gogarten J.P."/>
            <person name="Noll K.M."/>
        </authorList>
    </citation>
    <scope>NUCLEOTIDE SEQUENCE [LARGE SCALE GENOMIC DNA]</scope>
    <source>
        <strain evidence="9">ATCC 35602 / DSM 5306 / Rt17-B1</strain>
    </source>
</reference>
<keyword evidence="5 6" id="KW-0961">Cell wall biogenesis/degradation</keyword>
<dbReference type="PANTHER" id="PTHR35800">
    <property type="entry name" value="PROTEIN JAG"/>
    <property type="match status" value="1"/>
</dbReference>
<dbReference type="InterPro" id="IPR038247">
    <property type="entry name" value="Jag_N_dom_sf"/>
</dbReference>
<dbReference type="Pfam" id="PF01424">
    <property type="entry name" value="R3H"/>
    <property type="match status" value="1"/>
</dbReference>
<dbReference type="Gene3D" id="3.30.30.80">
    <property type="entry name" value="probable RNA-binding protein from clostridium symbiosum atcc 14940"/>
    <property type="match status" value="1"/>
</dbReference>
<dbReference type="GO" id="GO:0005737">
    <property type="term" value="C:cytoplasm"/>
    <property type="evidence" value="ECO:0007669"/>
    <property type="project" value="UniProtKB-SubCell"/>
</dbReference>
<dbReference type="AlphaFoldDB" id="A7HLV3"/>
<comment type="function">
    <text evidence="6">A probable RNA chaperone. Forms a complex with KhpA which binds to cellular RNA and controls its expression. Plays a role in peptidoglycan (PG) homeostasis and cell length regulation.</text>
</comment>
<evidence type="ECO:0000259" key="7">
    <source>
        <dbReference type="PROSITE" id="PS51061"/>
    </source>
</evidence>
<evidence type="ECO:0000256" key="2">
    <source>
        <dbReference type="ARBA" id="ARBA00022884"/>
    </source>
</evidence>
<dbReference type="Pfam" id="PF13083">
    <property type="entry name" value="KH_KhpA-B"/>
    <property type="match status" value="1"/>
</dbReference>
<keyword evidence="1 6" id="KW-0963">Cytoplasm</keyword>
<dbReference type="GO" id="GO:0071555">
    <property type="term" value="P:cell wall organization"/>
    <property type="evidence" value="ECO:0007669"/>
    <property type="project" value="UniProtKB-KW"/>
</dbReference>
<dbReference type="SUPFAM" id="SSF82708">
    <property type="entry name" value="R3H domain"/>
    <property type="match status" value="1"/>
</dbReference>
<dbReference type="GO" id="GO:0009252">
    <property type="term" value="P:peptidoglycan biosynthetic process"/>
    <property type="evidence" value="ECO:0007669"/>
    <property type="project" value="UniProtKB-UniRule"/>
</dbReference>
<comment type="similarity">
    <text evidence="6">Belongs to the KhpB RNA-binding protein family.</text>
</comment>
<dbReference type="Gene3D" id="3.30.300.20">
    <property type="match status" value="1"/>
</dbReference>
<reference evidence="8 9" key="1">
    <citation type="submission" date="2007-07" db="EMBL/GenBank/DDBJ databases">
        <title>Complete sequence of Fervidobacterium nodosum Rt17-B1.</title>
        <authorList>
            <consortium name="US DOE Joint Genome Institute"/>
            <person name="Copeland A."/>
            <person name="Lucas S."/>
            <person name="Lapidus A."/>
            <person name="Barry K."/>
            <person name="Glavina del Rio T."/>
            <person name="Dalin E."/>
            <person name="Tice H."/>
            <person name="Pitluck S."/>
            <person name="Saunders E."/>
            <person name="Brettin T."/>
            <person name="Bruce D."/>
            <person name="Detter J.C."/>
            <person name="Han C."/>
            <person name="Schmutz J."/>
            <person name="Larimer F."/>
            <person name="Land M."/>
            <person name="Hauser L."/>
            <person name="Kyrpides N."/>
            <person name="Mikhailova N."/>
            <person name="Nelson K."/>
            <person name="Gogarten J.P."/>
            <person name="Noll K."/>
            <person name="Richardson P."/>
        </authorList>
    </citation>
    <scope>NUCLEOTIDE SEQUENCE [LARGE SCALE GENOMIC DNA]</scope>
    <source>
        <strain evidence="9">ATCC 35602 / DSM 5306 / Rt17-B1</strain>
    </source>
</reference>
<feature type="domain" description="R3H" evidence="7">
    <location>
        <begin position="143"/>
        <end position="208"/>
    </location>
</feature>
<evidence type="ECO:0000313" key="9">
    <source>
        <dbReference type="Proteomes" id="UP000002415"/>
    </source>
</evidence>
<gene>
    <name evidence="6" type="primary">khpB</name>
    <name evidence="6" type="synonym">eloR</name>
    <name evidence="8" type="ordered locus">Fnod_1037</name>
</gene>
<evidence type="ECO:0000256" key="6">
    <source>
        <dbReference type="HAMAP-Rule" id="MF_00867"/>
    </source>
</evidence>
<dbReference type="PANTHER" id="PTHR35800:SF1">
    <property type="entry name" value="RNA-BINDING PROTEIN KHPB"/>
    <property type="match status" value="1"/>
</dbReference>
<dbReference type="HAMAP" id="MF_00867">
    <property type="entry name" value="KhpB"/>
    <property type="match status" value="1"/>
</dbReference>
<evidence type="ECO:0000313" key="8">
    <source>
        <dbReference type="EMBL" id="ABS60886.1"/>
    </source>
</evidence>
<name>A7HLV3_FERNB</name>
<evidence type="ECO:0000256" key="3">
    <source>
        <dbReference type="ARBA" id="ARBA00022960"/>
    </source>
</evidence>
<dbReference type="HOGENOM" id="CLU_042512_0_1_0"/>
<keyword evidence="9" id="KW-1185">Reference proteome</keyword>
<sequence>MIDLKRLNYIGKTVDDILEQFKIDYDVLEGEYEVNVIDKGTHGIFGLFARDAVAEITITNKYYERKLKDFLENIFKYFGIDYFIEVTSRGKTFLASCHSEEIGKIIGKHGKGLGALQHLANIFLNRITDTKVTVIIDAGNYREKRREQLKQIVEHAIEKVRKIGKVKLDPMFAFERKIVHEIAKKYSDIHTYSEGLEPYRYVVIEKRKGAHRNEDRKHQRNATTRN</sequence>
<keyword evidence="3 6" id="KW-0133">Cell shape</keyword>
<organism evidence="8 9">
    <name type="scientific">Fervidobacterium nodosum (strain ATCC 35602 / DSM 5306 / Rt17-B1)</name>
    <dbReference type="NCBI Taxonomy" id="381764"/>
    <lineage>
        <taxon>Bacteria</taxon>
        <taxon>Thermotogati</taxon>
        <taxon>Thermotogota</taxon>
        <taxon>Thermotogae</taxon>
        <taxon>Thermotogales</taxon>
        <taxon>Fervidobacteriaceae</taxon>
        <taxon>Fervidobacterium</taxon>
    </lineage>
</organism>
<dbReference type="SMART" id="SM01245">
    <property type="entry name" value="Jag_N"/>
    <property type="match status" value="1"/>
</dbReference>
<dbReference type="GO" id="GO:0003723">
    <property type="term" value="F:RNA binding"/>
    <property type="evidence" value="ECO:0007669"/>
    <property type="project" value="UniProtKB-UniRule"/>
</dbReference>
<dbReference type="KEGG" id="fno:Fnod_1037"/>
<comment type="domain">
    <text evidence="6">Has an N-terminal Jag-N domain and 2 RNA-binding domains (KH and R3H).</text>
</comment>
<dbReference type="CDD" id="cd02414">
    <property type="entry name" value="KH-II_Jag"/>
    <property type="match status" value="1"/>
</dbReference>